<proteinExistence type="inferred from homology"/>
<evidence type="ECO:0000259" key="8">
    <source>
        <dbReference type="Pfam" id="PF07559"/>
    </source>
</evidence>
<feature type="domain" description="Flagellar hook protein FlgE/F/G-like D1" evidence="9">
    <location>
        <begin position="76"/>
        <end position="117"/>
    </location>
</feature>
<dbReference type="InterPro" id="IPR037058">
    <property type="entry name" value="Falgellar_hook_FlgE_sf"/>
</dbReference>
<feature type="domain" description="Flagellar basal-body/hook protein C-terminal" evidence="7">
    <location>
        <begin position="355"/>
        <end position="396"/>
    </location>
</feature>
<evidence type="ECO:0000256" key="4">
    <source>
        <dbReference type="ARBA" id="ARBA00023143"/>
    </source>
</evidence>
<feature type="domain" description="Flagellar hook protein FlgE D2" evidence="8">
    <location>
        <begin position="154"/>
        <end position="281"/>
    </location>
</feature>
<dbReference type="InterPro" id="IPR053967">
    <property type="entry name" value="LlgE_F_G-like_D1"/>
</dbReference>
<keyword evidence="10" id="KW-0966">Cell projection</keyword>
<keyword evidence="10" id="KW-0969">Cilium</keyword>
<organism evidence="10 11">
    <name type="scientific">Moritella viscosa</name>
    <dbReference type="NCBI Taxonomy" id="80854"/>
    <lineage>
        <taxon>Bacteria</taxon>
        <taxon>Pseudomonadati</taxon>
        <taxon>Pseudomonadota</taxon>
        <taxon>Gammaproteobacteria</taxon>
        <taxon>Alteromonadales</taxon>
        <taxon>Moritellaceae</taxon>
        <taxon>Moritella</taxon>
    </lineage>
</organism>
<evidence type="ECO:0000256" key="3">
    <source>
        <dbReference type="ARBA" id="ARBA00019015"/>
    </source>
</evidence>
<dbReference type="Gene3D" id="2.60.98.20">
    <property type="entry name" value="Flagellar hook protein FlgE"/>
    <property type="match status" value="1"/>
</dbReference>
<gene>
    <name evidence="10" type="ORF">NVI5450_0469</name>
</gene>
<dbReference type="InterPro" id="IPR001444">
    <property type="entry name" value="Flag_bb_rod_N"/>
</dbReference>
<evidence type="ECO:0000256" key="2">
    <source>
        <dbReference type="ARBA" id="ARBA00009677"/>
    </source>
</evidence>
<accession>A0A1K9YRF1</accession>
<evidence type="ECO:0000313" key="11">
    <source>
        <dbReference type="Proteomes" id="UP000183794"/>
    </source>
</evidence>
<keyword evidence="10" id="KW-0282">Flagellum</keyword>
<dbReference type="GO" id="GO:0009425">
    <property type="term" value="C:bacterial-type flagellum basal body"/>
    <property type="evidence" value="ECO:0007669"/>
    <property type="project" value="UniProtKB-SubCell"/>
</dbReference>
<name>A0A1K9YRF1_9GAMM</name>
<dbReference type="GO" id="GO:0071978">
    <property type="term" value="P:bacterial-type flagellum-dependent swarming motility"/>
    <property type="evidence" value="ECO:0007669"/>
    <property type="project" value="TreeGrafter"/>
</dbReference>
<dbReference type="InterPro" id="IPR037925">
    <property type="entry name" value="FlgE/F/G-like"/>
</dbReference>
<comment type="function">
    <text evidence="5">A flexible structure which links the flagellar filament to the drive apparatus in the basal body.</text>
</comment>
<dbReference type="NCBIfam" id="NF004238">
    <property type="entry name" value="PRK05682.1-1"/>
    <property type="match status" value="1"/>
</dbReference>
<dbReference type="Proteomes" id="UP000183794">
    <property type="component" value="Unassembled WGS sequence"/>
</dbReference>
<dbReference type="NCBIfam" id="TIGR03506">
    <property type="entry name" value="FlgEFG_subfam"/>
    <property type="match status" value="1"/>
</dbReference>
<dbReference type="Pfam" id="PF00460">
    <property type="entry name" value="Flg_bb_rod"/>
    <property type="match status" value="1"/>
</dbReference>
<protein>
    <recommendedName>
        <fullName evidence="3 5">Flagellar hook protein FlgE</fullName>
    </recommendedName>
</protein>
<evidence type="ECO:0000259" key="6">
    <source>
        <dbReference type="Pfam" id="PF00460"/>
    </source>
</evidence>
<comment type="subcellular location">
    <subcellularLocation>
        <location evidence="1 5">Bacterial flagellum basal body</location>
    </subcellularLocation>
</comment>
<dbReference type="OrthoDB" id="8578401at2"/>
<dbReference type="AlphaFoldDB" id="A0A1K9YRF1"/>
<evidence type="ECO:0000313" key="10">
    <source>
        <dbReference type="EMBL" id="SGY85027.1"/>
    </source>
</evidence>
<reference evidence="10 11" key="1">
    <citation type="submission" date="2016-11" db="EMBL/GenBank/DDBJ databases">
        <authorList>
            <person name="Jaros S."/>
            <person name="Januszkiewicz K."/>
            <person name="Wedrychowicz H."/>
        </authorList>
    </citation>
    <scope>NUCLEOTIDE SEQUENCE [LARGE SCALE GENOMIC DNA]</scope>
    <source>
        <strain evidence="10">NVI 5450</strain>
    </source>
</reference>
<sequence length="400" mass="41826">MSYSIGLSGLRSTNEQLDVISQNIANVNTAGFKSGRAEFSAVYSGGSAGGVEVAAVSSNFDRDGDVVNTGRSMDLAISGRGFFVLNNGGETSYTRAGSFVRNASNYIENSGGARLQGYPVDANGALLSGVVSDLKVGTGTLPAKASSNVEFAANLKADASAPTTAFDPANIQPDMYNYSQSGKVYDSLGTEHVLTQYFVKSAGPATNEWTAHYFIDGEQAGTTATKTLNFDTSGKMISPINAVELSKVIRGAEPLNIKMSMTNMSQNAASFSLSRNETNGYGAGDLKTIRIDDDGSLYGVYTNGQDKLQGKVILADFANPNGLRQGDNTAWSQSFASGAPNIGLPSSGTLGALTSGAYEGSNVDLTGELVSLMTAQRNYQANSKTISAAEKMTQVLFNAF</sequence>
<dbReference type="PANTHER" id="PTHR30435:SF1">
    <property type="entry name" value="FLAGELLAR HOOK PROTEIN FLGE"/>
    <property type="match status" value="1"/>
</dbReference>
<dbReference type="EMBL" id="FPLD01000014">
    <property type="protein sequence ID" value="SGY85027.1"/>
    <property type="molecule type" value="Genomic_DNA"/>
</dbReference>
<keyword evidence="4 5" id="KW-0975">Bacterial flagellum</keyword>
<dbReference type="RefSeq" id="WP_075517930.1">
    <property type="nucleotide sequence ID" value="NZ_CAWRBC010000105.1"/>
</dbReference>
<dbReference type="PANTHER" id="PTHR30435">
    <property type="entry name" value="FLAGELLAR PROTEIN"/>
    <property type="match status" value="1"/>
</dbReference>
<dbReference type="GO" id="GO:0009424">
    <property type="term" value="C:bacterial-type flagellum hook"/>
    <property type="evidence" value="ECO:0007669"/>
    <property type="project" value="TreeGrafter"/>
</dbReference>
<dbReference type="SUPFAM" id="SSF117143">
    <property type="entry name" value="Flagellar hook protein flgE"/>
    <property type="match status" value="1"/>
</dbReference>
<dbReference type="InterPro" id="IPR020013">
    <property type="entry name" value="Flagellar_FlgE/F/G"/>
</dbReference>
<feature type="domain" description="Flagellar basal body rod protein N-terminal" evidence="6">
    <location>
        <begin position="6"/>
        <end position="33"/>
    </location>
</feature>
<dbReference type="InterPro" id="IPR010930">
    <property type="entry name" value="Flg_bb/hook_C_dom"/>
</dbReference>
<dbReference type="Pfam" id="PF07559">
    <property type="entry name" value="FlgE_D2"/>
    <property type="match status" value="1"/>
</dbReference>
<evidence type="ECO:0000256" key="5">
    <source>
        <dbReference type="RuleBase" id="RU362116"/>
    </source>
</evidence>
<evidence type="ECO:0000259" key="9">
    <source>
        <dbReference type="Pfam" id="PF22692"/>
    </source>
</evidence>
<evidence type="ECO:0000256" key="1">
    <source>
        <dbReference type="ARBA" id="ARBA00004117"/>
    </source>
</evidence>
<evidence type="ECO:0000259" key="7">
    <source>
        <dbReference type="Pfam" id="PF06429"/>
    </source>
</evidence>
<dbReference type="NCBIfam" id="NF005286">
    <property type="entry name" value="PRK06803.1"/>
    <property type="match status" value="1"/>
</dbReference>
<comment type="similarity">
    <text evidence="2 5">Belongs to the flagella basal body rod proteins family.</text>
</comment>
<dbReference type="Pfam" id="PF22692">
    <property type="entry name" value="LlgE_F_G_D1"/>
    <property type="match status" value="1"/>
</dbReference>
<dbReference type="Pfam" id="PF06429">
    <property type="entry name" value="Flg_bbr_C"/>
    <property type="match status" value="1"/>
</dbReference>
<dbReference type="GO" id="GO:0005829">
    <property type="term" value="C:cytosol"/>
    <property type="evidence" value="ECO:0007669"/>
    <property type="project" value="TreeGrafter"/>
</dbReference>
<dbReference type="InterPro" id="IPR011491">
    <property type="entry name" value="FlgE_D2"/>
</dbReference>